<dbReference type="OrthoDB" id="998520at2759"/>
<dbReference type="Pfam" id="PF13041">
    <property type="entry name" value="PPR_2"/>
    <property type="match status" value="1"/>
</dbReference>
<dbReference type="Proteomes" id="UP001152561">
    <property type="component" value="Unassembled WGS sequence"/>
</dbReference>
<feature type="repeat" description="PPR" evidence="3">
    <location>
        <begin position="9"/>
        <end position="43"/>
    </location>
</feature>
<keyword evidence="2" id="KW-0677">Repeat</keyword>
<comment type="caution">
    <text evidence="4">The sequence shown here is derived from an EMBL/GenBank/DDBJ whole genome shotgun (WGS) entry which is preliminary data.</text>
</comment>
<evidence type="ECO:0008006" key="6">
    <source>
        <dbReference type="Google" id="ProtNLM"/>
    </source>
</evidence>
<dbReference type="PROSITE" id="PS51375">
    <property type="entry name" value="PPR"/>
    <property type="match status" value="1"/>
</dbReference>
<evidence type="ECO:0000313" key="5">
    <source>
        <dbReference type="Proteomes" id="UP001152561"/>
    </source>
</evidence>
<evidence type="ECO:0000256" key="1">
    <source>
        <dbReference type="ARBA" id="ARBA00007626"/>
    </source>
</evidence>
<dbReference type="InterPro" id="IPR011990">
    <property type="entry name" value="TPR-like_helical_dom_sf"/>
</dbReference>
<dbReference type="InterPro" id="IPR002885">
    <property type="entry name" value="PPR_rpt"/>
</dbReference>
<proteinExistence type="inferred from homology"/>
<dbReference type="Gene3D" id="1.25.40.10">
    <property type="entry name" value="Tetratricopeptide repeat domain"/>
    <property type="match status" value="1"/>
</dbReference>
<evidence type="ECO:0000256" key="2">
    <source>
        <dbReference type="ARBA" id="ARBA00022737"/>
    </source>
</evidence>
<evidence type="ECO:0000313" key="4">
    <source>
        <dbReference type="EMBL" id="KAJ8571093.1"/>
    </source>
</evidence>
<dbReference type="PANTHER" id="PTHR47941">
    <property type="entry name" value="PENTATRICOPEPTIDE REPEAT-CONTAINING PROTEIN 3, MITOCHONDRIAL"/>
    <property type="match status" value="1"/>
</dbReference>
<comment type="similarity">
    <text evidence="1">Belongs to the PPR family. P subfamily.</text>
</comment>
<gene>
    <name evidence="4" type="ORF">K7X08_038065</name>
</gene>
<keyword evidence="5" id="KW-1185">Reference proteome</keyword>
<organism evidence="4 5">
    <name type="scientific">Anisodus acutangulus</name>
    <dbReference type="NCBI Taxonomy" id="402998"/>
    <lineage>
        <taxon>Eukaryota</taxon>
        <taxon>Viridiplantae</taxon>
        <taxon>Streptophyta</taxon>
        <taxon>Embryophyta</taxon>
        <taxon>Tracheophyta</taxon>
        <taxon>Spermatophyta</taxon>
        <taxon>Magnoliopsida</taxon>
        <taxon>eudicotyledons</taxon>
        <taxon>Gunneridae</taxon>
        <taxon>Pentapetalae</taxon>
        <taxon>asterids</taxon>
        <taxon>lamiids</taxon>
        <taxon>Solanales</taxon>
        <taxon>Solanaceae</taxon>
        <taxon>Solanoideae</taxon>
        <taxon>Hyoscyameae</taxon>
        <taxon>Anisodus</taxon>
    </lineage>
</organism>
<protein>
    <recommendedName>
        <fullName evidence="6">Pentatricopeptide repeat-containing protein</fullName>
    </recommendedName>
</protein>
<reference evidence="5" key="1">
    <citation type="journal article" date="2023" name="Proc. Natl. Acad. Sci. U.S.A.">
        <title>Genomic and structural basis for evolution of tropane alkaloid biosynthesis.</title>
        <authorList>
            <person name="Wanga Y.-J."/>
            <person name="Taina T."/>
            <person name="Yua J.-Y."/>
            <person name="Lia J."/>
            <person name="Xua B."/>
            <person name="Chenc J."/>
            <person name="D'Auriad J.C."/>
            <person name="Huanga J.-P."/>
            <person name="Huanga S.-X."/>
        </authorList>
    </citation>
    <scope>NUCLEOTIDE SEQUENCE [LARGE SCALE GENOMIC DNA]</scope>
    <source>
        <strain evidence="5">cv. KIB-2019</strain>
    </source>
</reference>
<sequence>MRRKGICPNIVTYTSVIKCLCTCGRLEDAELLLEQMVSNGVTPTSATYNCFFKEFKGRKDVDGALRLYGKMKEGSLCSPSMHELTMKLVLQKSQCAVLLDAEEYNITSFGEKKSSEC</sequence>
<dbReference type="AlphaFoldDB" id="A0A9Q1RT78"/>
<accession>A0A9Q1RT78</accession>
<dbReference type="NCBIfam" id="TIGR00756">
    <property type="entry name" value="PPR"/>
    <property type="match status" value="1"/>
</dbReference>
<name>A0A9Q1RT78_9SOLA</name>
<evidence type="ECO:0000256" key="3">
    <source>
        <dbReference type="PROSITE-ProRule" id="PRU00708"/>
    </source>
</evidence>
<dbReference type="EMBL" id="JAJAGQ010000002">
    <property type="protein sequence ID" value="KAJ8571093.1"/>
    <property type="molecule type" value="Genomic_DNA"/>
</dbReference>